<dbReference type="GO" id="GO:0006537">
    <property type="term" value="P:glutamate biosynthetic process"/>
    <property type="evidence" value="ECO:0007669"/>
    <property type="project" value="InterPro"/>
</dbReference>
<reference evidence="4 5" key="1">
    <citation type="submission" date="2007-06" db="EMBL/GenBank/DDBJ databases">
        <authorList>
            <person name="Shimkets L."/>
            <person name="Ferriera S."/>
            <person name="Johnson J."/>
            <person name="Kravitz S."/>
            <person name="Beeson K."/>
            <person name="Sutton G."/>
            <person name="Rogers Y.-H."/>
            <person name="Friedman R."/>
            <person name="Frazier M."/>
            <person name="Venter J.C."/>
        </authorList>
    </citation>
    <scope>NUCLEOTIDE SEQUENCE [LARGE SCALE GENOMIC DNA]</scope>
    <source>
        <strain evidence="4 5">SIR-1</strain>
    </source>
</reference>
<dbReference type="Proteomes" id="UP000005801">
    <property type="component" value="Unassembled WGS sequence"/>
</dbReference>
<feature type="domain" description="Glutamate synthase" evidence="3">
    <location>
        <begin position="153"/>
        <end position="470"/>
    </location>
</feature>
<dbReference type="PANTHER" id="PTHR43819:SF1">
    <property type="entry name" value="ARCHAEAL-TYPE GLUTAMATE SYNTHASE [NADPH]"/>
    <property type="match status" value="1"/>
</dbReference>
<protein>
    <submittedName>
        <fullName evidence="4">Glutamate synthase (NADPH)</fullName>
    </submittedName>
</protein>
<dbReference type="GO" id="GO:0015930">
    <property type="term" value="F:glutamate synthase activity"/>
    <property type="evidence" value="ECO:0007669"/>
    <property type="project" value="InterPro"/>
</dbReference>
<dbReference type="PIRSF" id="PIRSF006429">
    <property type="entry name" value="GOGAT_lg_2"/>
    <property type="match status" value="1"/>
</dbReference>
<dbReference type="OrthoDB" id="9758182at2"/>
<evidence type="ECO:0000313" key="5">
    <source>
        <dbReference type="Proteomes" id="UP000005801"/>
    </source>
</evidence>
<dbReference type="PIRSF" id="PIRSF500060">
    <property type="entry name" value="UCP500060"/>
    <property type="match status" value="1"/>
</dbReference>
<dbReference type="InterPro" id="IPR002932">
    <property type="entry name" value="Glu_synthdom"/>
</dbReference>
<dbReference type="eggNOG" id="COG0069">
    <property type="taxonomic scope" value="Bacteria"/>
</dbReference>
<comment type="caution">
    <text evidence="4">The sequence shown here is derived from an EMBL/GenBank/DDBJ whole genome shotgun (WGS) entry which is preliminary data.</text>
</comment>
<proteinExistence type="inferred from homology"/>
<evidence type="ECO:0000256" key="1">
    <source>
        <dbReference type="ARBA" id="ARBA00009716"/>
    </source>
</evidence>
<dbReference type="AlphaFoldDB" id="A6GIM4"/>
<dbReference type="SUPFAM" id="SSF51395">
    <property type="entry name" value="FMN-linked oxidoreductases"/>
    <property type="match status" value="1"/>
</dbReference>
<name>A6GIM4_9BACT</name>
<evidence type="ECO:0000313" key="4">
    <source>
        <dbReference type="EMBL" id="EDM74273.1"/>
    </source>
</evidence>
<accession>A6GIM4</accession>
<sequence length="533" mass="57863">MSPRSWFWVVSVLLLGTIGALSALWPATALLYILVVPLFVLGLWDMAQRKHAILRNFPVIGHGRYLLEMIRPEINQYFVESNTDGMPFDREQRSVAYQRAKGVNDTTPFGTQLDVYRPGYEWLEHSLNARAPHGDAPRVMVGEGRCAKPYALSLLNISAMSYGSLSRNAVEALNRGAAAGGFAHNTGEGGISPYHRAGEGDLIWQLGTGYFGCRAPDGGFDPDAFREASALRQVKMIEVKLSQGAKPGHGGILPAAKLTAEIAKIRGVPMGQDVLSPPGHKAFDTPRGLLEFLTELRELSGGKPVGFKLCVGRREEFLGIVKAMLETGLRPDFIVVDGAEGGTGAAPLEFSNHIGMPLTEALVFVHSALRGAGLREEIRVLCAGKIASGFDMARVIAIGADACYSARAMMFALGCIQARRCNHNDCPAGVATQKPGLVVGLDVEDKSDRIHRYHHHTVHAFLELLGAAGFDSPDQLLPRHVRRRVDLHTNKHYGELFDYLDEGALLGEAVESLPPSWAELWGRASADVFAGKD</sequence>
<dbReference type="CDD" id="cd02808">
    <property type="entry name" value="GltS_FMN"/>
    <property type="match status" value="1"/>
</dbReference>
<dbReference type="RefSeq" id="WP_006976560.1">
    <property type="nucleotide sequence ID" value="NZ_ABCS01000139.1"/>
</dbReference>
<dbReference type="Gene3D" id="3.20.20.70">
    <property type="entry name" value="Aldolase class I"/>
    <property type="match status" value="1"/>
</dbReference>
<organism evidence="4 5">
    <name type="scientific">Plesiocystis pacifica SIR-1</name>
    <dbReference type="NCBI Taxonomy" id="391625"/>
    <lineage>
        <taxon>Bacteria</taxon>
        <taxon>Pseudomonadati</taxon>
        <taxon>Myxococcota</taxon>
        <taxon>Polyangia</taxon>
        <taxon>Nannocystales</taxon>
        <taxon>Nannocystaceae</taxon>
        <taxon>Plesiocystis</taxon>
    </lineage>
</organism>
<dbReference type="PANTHER" id="PTHR43819">
    <property type="entry name" value="ARCHAEAL-TYPE GLUTAMATE SYNTHASE [NADPH]"/>
    <property type="match status" value="1"/>
</dbReference>
<dbReference type="Pfam" id="PF01645">
    <property type="entry name" value="Glu_synthase"/>
    <property type="match status" value="1"/>
</dbReference>
<evidence type="ECO:0000259" key="3">
    <source>
        <dbReference type="Pfam" id="PF01645"/>
    </source>
</evidence>
<dbReference type="InterPro" id="IPR013785">
    <property type="entry name" value="Aldolase_TIM"/>
</dbReference>
<keyword evidence="5" id="KW-1185">Reference proteome</keyword>
<gene>
    <name evidence="4" type="ORF">PPSIR1_02016</name>
</gene>
<comment type="similarity">
    <text evidence="1 2">Belongs to the glutamate synthase family.</text>
</comment>
<dbReference type="EMBL" id="ABCS01000139">
    <property type="protein sequence ID" value="EDM74273.1"/>
    <property type="molecule type" value="Genomic_DNA"/>
</dbReference>
<dbReference type="InterPro" id="IPR024188">
    <property type="entry name" value="GltB"/>
</dbReference>
<dbReference type="STRING" id="391625.PPSIR1_02016"/>
<dbReference type="InterPro" id="IPR027283">
    <property type="entry name" value="YerD"/>
</dbReference>
<evidence type="ECO:0000256" key="2">
    <source>
        <dbReference type="PIRNR" id="PIRNR006429"/>
    </source>
</evidence>